<evidence type="ECO:0000313" key="5">
    <source>
        <dbReference type="EMBL" id="MXN21238.1"/>
    </source>
</evidence>
<dbReference type="AlphaFoldDB" id="A0A6L7GCF1"/>
<protein>
    <submittedName>
        <fullName evidence="5">Aminotransferase class III-fold pyridoxal phosphate-dependent enzyme</fullName>
    </submittedName>
</protein>
<dbReference type="InterPro" id="IPR015424">
    <property type="entry name" value="PyrdxlP-dep_Trfase"/>
</dbReference>
<dbReference type="PANTHER" id="PTHR43094:SF1">
    <property type="entry name" value="AMINOTRANSFERASE CLASS-III"/>
    <property type="match status" value="1"/>
</dbReference>
<dbReference type="RefSeq" id="WP_160897345.1">
    <property type="nucleotide sequence ID" value="NZ_WUMU01000068.1"/>
</dbReference>
<proteinExistence type="inferred from homology"/>
<keyword evidence="5" id="KW-0808">Transferase</keyword>
<dbReference type="InterPro" id="IPR049704">
    <property type="entry name" value="Aminotrans_3_PPA_site"/>
</dbReference>
<evidence type="ECO:0000256" key="4">
    <source>
        <dbReference type="RuleBase" id="RU003560"/>
    </source>
</evidence>
<dbReference type="Pfam" id="PF00202">
    <property type="entry name" value="Aminotran_3"/>
    <property type="match status" value="1"/>
</dbReference>
<sequence>FFTTGGSTAVDTALRFVEFRNNVRGLKDKKGIIVQVDGYHGSTALTAACSGRFGGAANFDVDSPRIHFISSPNPRRFPGRTEAEVCDLLVNEFRDTVERAGPGTIAAFLTEPLLASGGMILPPEGYHRRIKAICEAHDIVYIADEVVTGFGRLGEWFALESVFGVTPDIVTFAKGLTSGYVPLGGLAISERLLDNISGDNAHGAYFNNGYTYSGHPVSCAAALANIAIFEDEALLEHVRDIAPYFEACLKTLSDLPVVVDVRTKGLLGCVECMVRPGSALDVGAPDRALGEKIDRYAFEKGLIVRPLGNMCVLSPPLVITRAQIDEMVAILRAAILQAAEELAEAA</sequence>
<comment type="cofactor">
    <cofactor evidence="1">
        <name>pyridoxal 5'-phosphate</name>
        <dbReference type="ChEBI" id="CHEBI:597326"/>
    </cofactor>
</comment>
<gene>
    <name evidence="5" type="ORF">GR170_25800</name>
</gene>
<reference evidence="5 6" key="1">
    <citation type="submission" date="2019-12" db="EMBL/GenBank/DDBJ databases">
        <authorList>
            <person name="Li M."/>
        </authorList>
    </citation>
    <scope>NUCLEOTIDE SEQUENCE [LARGE SCALE GENOMIC DNA]</scope>
    <source>
        <strain evidence="5 6">GBMRC 2024</strain>
    </source>
</reference>
<dbReference type="GO" id="GO:0008483">
    <property type="term" value="F:transaminase activity"/>
    <property type="evidence" value="ECO:0007669"/>
    <property type="project" value="UniProtKB-KW"/>
</dbReference>
<dbReference type="InterPro" id="IPR015421">
    <property type="entry name" value="PyrdxlP-dep_Trfase_major"/>
</dbReference>
<comment type="caution">
    <text evidence="5">The sequence shown here is derived from an EMBL/GenBank/DDBJ whole genome shotgun (WGS) entry which is preliminary data.</text>
</comment>
<keyword evidence="6" id="KW-1185">Reference proteome</keyword>
<dbReference type="EMBL" id="WUMU01000068">
    <property type="protein sequence ID" value="MXN21238.1"/>
    <property type="molecule type" value="Genomic_DNA"/>
</dbReference>
<dbReference type="Gene3D" id="3.90.1150.10">
    <property type="entry name" value="Aspartate Aminotransferase, domain 1"/>
    <property type="match status" value="1"/>
</dbReference>
<dbReference type="Gene3D" id="3.40.640.10">
    <property type="entry name" value="Type I PLP-dependent aspartate aminotransferase-like (Major domain)"/>
    <property type="match status" value="1"/>
</dbReference>
<dbReference type="PANTHER" id="PTHR43094">
    <property type="entry name" value="AMINOTRANSFERASE"/>
    <property type="match status" value="1"/>
</dbReference>
<dbReference type="PROSITE" id="PS00600">
    <property type="entry name" value="AA_TRANSFER_CLASS_3"/>
    <property type="match status" value="1"/>
</dbReference>
<dbReference type="CDD" id="cd00610">
    <property type="entry name" value="OAT_like"/>
    <property type="match status" value="1"/>
</dbReference>
<dbReference type="SUPFAM" id="SSF53383">
    <property type="entry name" value="PLP-dependent transferases"/>
    <property type="match status" value="1"/>
</dbReference>
<name>A0A6L7GCF1_9RHOB</name>
<evidence type="ECO:0000256" key="1">
    <source>
        <dbReference type="ARBA" id="ARBA00001933"/>
    </source>
</evidence>
<dbReference type="Proteomes" id="UP000477911">
    <property type="component" value="Unassembled WGS sequence"/>
</dbReference>
<comment type="similarity">
    <text evidence="2 4">Belongs to the class-III pyridoxal-phosphate-dependent aminotransferase family.</text>
</comment>
<dbReference type="InterPro" id="IPR005814">
    <property type="entry name" value="Aminotrans_3"/>
</dbReference>
<keyword evidence="5" id="KW-0032">Aminotransferase</keyword>
<keyword evidence="3 4" id="KW-0663">Pyridoxal phosphate</keyword>
<evidence type="ECO:0000313" key="6">
    <source>
        <dbReference type="Proteomes" id="UP000477911"/>
    </source>
</evidence>
<dbReference type="GO" id="GO:0030170">
    <property type="term" value="F:pyridoxal phosphate binding"/>
    <property type="evidence" value="ECO:0007669"/>
    <property type="project" value="InterPro"/>
</dbReference>
<dbReference type="InterPro" id="IPR015422">
    <property type="entry name" value="PyrdxlP-dep_Trfase_small"/>
</dbReference>
<organism evidence="5 6">
    <name type="scientific">Pseudooceanicola albus</name>
    <dbReference type="NCBI Taxonomy" id="2692189"/>
    <lineage>
        <taxon>Bacteria</taxon>
        <taxon>Pseudomonadati</taxon>
        <taxon>Pseudomonadota</taxon>
        <taxon>Alphaproteobacteria</taxon>
        <taxon>Rhodobacterales</taxon>
        <taxon>Paracoccaceae</taxon>
        <taxon>Pseudooceanicola</taxon>
    </lineage>
</organism>
<evidence type="ECO:0000256" key="2">
    <source>
        <dbReference type="ARBA" id="ARBA00008954"/>
    </source>
</evidence>
<feature type="non-terminal residue" evidence="5">
    <location>
        <position position="1"/>
    </location>
</feature>
<evidence type="ECO:0000256" key="3">
    <source>
        <dbReference type="ARBA" id="ARBA00022898"/>
    </source>
</evidence>
<accession>A0A6L7GCF1</accession>